<organism evidence="1 2">
    <name type="scientific">Leucobacter luti</name>
    <dbReference type="NCBI Taxonomy" id="340320"/>
    <lineage>
        <taxon>Bacteria</taxon>
        <taxon>Bacillati</taxon>
        <taxon>Actinomycetota</taxon>
        <taxon>Actinomycetes</taxon>
        <taxon>Micrococcales</taxon>
        <taxon>Microbacteriaceae</taxon>
        <taxon>Leucobacter</taxon>
    </lineage>
</organism>
<sequence>MVEQYAGATPRARPEVGEYVGKIVCALEHLDDHAFNPQIVAPDLLDELGVVFALNEDAAGHGDPGALGGGRKRSGSSALTTAWLALRHHKADGFAVNEKAIAERERTHLATEILELNESFAGAHDGATPFGLAVLHDEIAGKRDLAPLNRASPRLHFCQRIVVIPSIEHDSSVSAAHLIAFSGGT</sequence>
<comment type="caution">
    <text evidence="1">The sequence shown here is derived from an EMBL/GenBank/DDBJ whole genome shotgun (WGS) entry which is preliminary data.</text>
</comment>
<dbReference type="AlphaFoldDB" id="A0A4R6S4M8"/>
<evidence type="ECO:0000313" key="1">
    <source>
        <dbReference type="EMBL" id="TDP94640.1"/>
    </source>
</evidence>
<reference evidence="1 2" key="1">
    <citation type="submission" date="2019-03" db="EMBL/GenBank/DDBJ databases">
        <title>Genomic analyses of the natural microbiome of Caenorhabditis elegans.</title>
        <authorList>
            <person name="Samuel B."/>
        </authorList>
    </citation>
    <scope>NUCLEOTIDE SEQUENCE [LARGE SCALE GENOMIC DNA]</scope>
    <source>
        <strain evidence="1 2">JUb18</strain>
    </source>
</reference>
<keyword evidence="2" id="KW-1185">Reference proteome</keyword>
<dbReference type="EMBL" id="SNYA01000002">
    <property type="protein sequence ID" value="TDP94640.1"/>
    <property type="molecule type" value="Genomic_DNA"/>
</dbReference>
<dbReference type="Proteomes" id="UP000295601">
    <property type="component" value="Unassembled WGS sequence"/>
</dbReference>
<evidence type="ECO:0000313" key="2">
    <source>
        <dbReference type="Proteomes" id="UP000295601"/>
    </source>
</evidence>
<protein>
    <submittedName>
        <fullName evidence="1">Uncharacterized protein</fullName>
    </submittedName>
</protein>
<gene>
    <name evidence="1" type="ORF">EDF62_1061</name>
</gene>
<accession>A0A4R6S4M8</accession>
<proteinExistence type="predicted"/>
<name>A0A4R6S4M8_9MICO</name>